<evidence type="ECO:0000256" key="14">
    <source>
        <dbReference type="ARBA" id="ARBA00041472"/>
    </source>
</evidence>
<evidence type="ECO:0000256" key="12">
    <source>
        <dbReference type="ARBA" id="ARBA00037628"/>
    </source>
</evidence>
<dbReference type="GO" id="GO:0009251">
    <property type="term" value="P:glucan catabolic process"/>
    <property type="evidence" value="ECO:0007669"/>
    <property type="project" value="TreeGrafter"/>
</dbReference>
<reference evidence="19" key="1">
    <citation type="submission" date="2021-10" db="EMBL/GenBank/DDBJ databases">
        <authorList>
            <person name="Piombo E."/>
        </authorList>
    </citation>
    <scope>NUCLEOTIDE SEQUENCE</scope>
</reference>
<proteinExistence type="inferred from homology"/>
<keyword evidence="8 17" id="KW-0326">Glycosidase</keyword>
<keyword evidence="10" id="KW-0624">Polysaccharide degradation</keyword>
<dbReference type="EC" id="3.2.1.75" evidence="13"/>
<evidence type="ECO:0000313" key="20">
    <source>
        <dbReference type="Proteomes" id="UP000775872"/>
    </source>
</evidence>
<dbReference type="FunFam" id="3.20.20.80:FF:000269">
    <property type="entry name" value="Probable glucan endo-1,6-beta-glucosidase B"/>
    <property type="match status" value="1"/>
</dbReference>
<comment type="subcellular location">
    <subcellularLocation>
        <location evidence="1">Secreted</location>
    </subcellularLocation>
</comment>
<dbReference type="GO" id="GO:0005576">
    <property type="term" value="C:extracellular region"/>
    <property type="evidence" value="ECO:0007669"/>
    <property type="project" value="UniProtKB-SubCell"/>
</dbReference>
<keyword evidence="5 17" id="KW-0378">Hydrolase</keyword>
<comment type="similarity">
    <text evidence="2 17">Belongs to the glycosyl hydrolase 5 (cellulase A) family.</text>
</comment>
<gene>
    <name evidence="19" type="ORF">CSOL1703_00005498</name>
</gene>
<protein>
    <recommendedName>
        <fullName evidence="13">glucan endo-1,6-beta-glucosidase</fullName>
        <ecNumber evidence="13">3.2.1.75</ecNumber>
    </recommendedName>
    <alternativeName>
        <fullName evidence="15">Beta-1,6-glucanase B</fullName>
    </alternativeName>
    <alternativeName>
        <fullName evidence="14">Endo-1,6-beta-D-glucanase B</fullName>
    </alternativeName>
    <alternativeName>
        <fullName evidence="16">Endo-1,6-beta-glucanase B</fullName>
    </alternativeName>
</protein>
<evidence type="ECO:0000256" key="4">
    <source>
        <dbReference type="ARBA" id="ARBA00022729"/>
    </source>
</evidence>
<dbReference type="EMBL" id="CABFOC020000045">
    <property type="protein sequence ID" value="CAH0053623.1"/>
    <property type="molecule type" value="Genomic_DNA"/>
</dbReference>
<dbReference type="GO" id="GO:0071555">
    <property type="term" value="P:cell wall organization"/>
    <property type="evidence" value="ECO:0007669"/>
    <property type="project" value="UniProtKB-KW"/>
</dbReference>
<dbReference type="Pfam" id="PF00150">
    <property type="entry name" value="Cellulase"/>
    <property type="match status" value="1"/>
</dbReference>
<evidence type="ECO:0000256" key="8">
    <source>
        <dbReference type="ARBA" id="ARBA00023295"/>
    </source>
</evidence>
<evidence type="ECO:0000313" key="19">
    <source>
        <dbReference type="EMBL" id="CAH0053623.1"/>
    </source>
</evidence>
<sequence length="410" mass="46596">MTILASPSLPIPPAQDILRIEPAEMLSKFAATALAASTFASVAHAWLPGHKIRGVNVGSLFVFEPWIDSSEWSRIGCSGQKSEFDCVMNIGQEAADKGFQSHWDEWLTTTDLDEMKSYGLNTVRIPLGYWLKEDLVDKSEHFPKGGLDKLTSFVGAASDRGFYIILDFHGAPGAQEPNQPFTGQYNPNADFYNDYNYGRALEWLKWITEIKHTKNEYRNVGMIEVLNEPTNWDHQVDSLRSSYYVNAYNAIRDVEKSLGVTSNNYVHIQMMSSLWGSGNPTEFLSDTTFTAFDDHRYLKWDTSVAVNKQSYISTSCADDRKAESPLFIGEWSLSVPDNVENTDEWKPANDPDFYRKWFAAQIQTYERSTEGWIFWTWKANLNDPRWSYKDAVEAGIIGKDLESVLKSQVC</sequence>
<dbReference type="PANTHER" id="PTHR31297:SF39">
    <property type="entry name" value="GLUCAN ENDO-1,6-BETA-GLUCOSIDASE B"/>
    <property type="match status" value="1"/>
</dbReference>
<dbReference type="InterPro" id="IPR017853">
    <property type="entry name" value="GH"/>
</dbReference>
<accession>A0A9N9ZDZ1</accession>
<evidence type="ECO:0000256" key="11">
    <source>
        <dbReference type="ARBA" id="ARBA00036633"/>
    </source>
</evidence>
<evidence type="ECO:0000256" key="16">
    <source>
        <dbReference type="ARBA" id="ARBA00043257"/>
    </source>
</evidence>
<dbReference type="AlphaFoldDB" id="A0A9N9ZDZ1"/>
<keyword evidence="7" id="KW-0119">Carbohydrate metabolism</keyword>
<keyword evidence="6" id="KW-0325">Glycoprotein</keyword>
<keyword evidence="20" id="KW-1185">Reference proteome</keyword>
<dbReference type="InterPro" id="IPR001547">
    <property type="entry name" value="Glyco_hydro_5"/>
</dbReference>
<dbReference type="PANTHER" id="PTHR31297">
    <property type="entry name" value="GLUCAN ENDO-1,6-BETA-GLUCOSIDASE B"/>
    <property type="match status" value="1"/>
</dbReference>
<evidence type="ECO:0000256" key="6">
    <source>
        <dbReference type="ARBA" id="ARBA00023180"/>
    </source>
</evidence>
<evidence type="ECO:0000256" key="10">
    <source>
        <dbReference type="ARBA" id="ARBA00023326"/>
    </source>
</evidence>
<evidence type="ECO:0000256" key="5">
    <source>
        <dbReference type="ARBA" id="ARBA00022801"/>
    </source>
</evidence>
<evidence type="ECO:0000256" key="17">
    <source>
        <dbReference type="RuleBase" id="RU361153"/>
    </source>
</evidence>
<evidence type="ECO:0000256" key="15">
    <source>
        <dbReference type="ARBA" id="ARBA00042025"/>
    </source>
</evidence>
<dbReference type="OrthoDB" id="1887033at2759"/>
<dbReference type="SUPFAM" id="SSF51445">
    <property type="entry name" value="(Trans)glycosidases"/>
    <property type="match status" value="1"/>
</dbReference>
<evidence type="ECO:0000259" key="18">
    <source>
        <dbReference type="Pfam" id="PF00150"/>
    </source>
</evidence>
<dbReference type="GO" id="GO:0004338">
    <property type="term" value="F:glucan exo-1,3-beta-glucosidase activity"/>
    <property type="evidence" value="ECO:0007669"/>
    <property type="project" value="TreeGrafter"/>
</dbReference>
<keyword evidence="3" id="KW-0964">Secreted</keyword>
<evidence type="ECO:0000256" key="2">
    <source>
        <dbReference type="ARBA" id="ARBA00005641"/>
    </source>
</evidence>
<comment type="caution">
    <text evidence="19">The sequence shown here is derived from an EMBL/GenBank/DDBJ whole genome shotgun (WGS) entry which is preliminary data.</text>
</comment>
<dbReference type="InterPro" id="IPR050386">
    <property type="entry name" value="Glycosyl_hydrolase_5"/>
</dbReference>
<dbReference type="Proteomes" id="UP000775872">
    <property type="component" value="Unassembled WGS sequence"/>
</dbReference>
<dbReference type="GO" id="GO:0046557">
    <property type="term" value="F:glucan endo-1,6-beta-glucosidase activity"/>
    <property type="evidence" value="ECO:0007669"/>
    <property type="project" value="UniProtKB-EC"/>
</dbReference>
<keyword evidence="9" id="KW-0961">Cell wall biogenesis/degradation</keyword>
<name>A0A9N9ZDZ1_9HYPO</name>
<comment type="catalytic activity">
    <reaction evidence="11">
        <text>Random hydrolysis of (1-&gt;6)-linkages in (1-&gt;6)-beta-D-glucans.</text>
        <dbReference type="EC" id="3.2.1.75"/>
    </reaction>
</comment>
<keyword evidence="4" id="KW-0732">Signal</keyword>
<organism evidence="19 20">
    <name type="scientific">Clonostachys solani</name>
    <dbReference type="NCBI Taxonomy" id="160281"/>
    <lineage>
        <taxon>Eukaryota</taxon>
        <taxon>Fungi</taxon>
        <taxon>Dikarya</taxon>
        <taxon>Ascomycota</taxon>
        <taxon>Pezizomycotina</taxon>
        <taxon>Sordariomycetes</taxon>
        <taxon>Hypocreomycetidae</taxon>
        <taxon>Hypocreales</taxon>
        <taxon>Bionectriaceae</taxon>
        <taxon>Clonostachys</taxon>
    </lineage>
</organism>
<comment type="function">
    <text evidence="12">Beta-glucanases participate in the metabolism of beta-glucan, the main structural component of the cell wall. Acts on lutean, pustulan and 1,6-oligo-beta-D-glucosides.</text>
</comment>
<evidence type="ECO:0000256" key="3">
    <source>
        <dbReference type="ARBA" id="ARBA00022525"/>
    </source>
</evidence>
<evidence type="ECO:0000256" key="9">
    <source>
        <dbReference type="ARBA" id="ARBA00023316"/>
    </source>
</evidence>
<evidence type="ECO:0000256" key="13">
    <source>
        <dbReference type="ARBA" id="ARBA00038935"/>
    </source>
</evidence>
<dbReference type="Gene3D" id="3.20.20.80">
    <property type="entry name" value="Glycosidases"/>
    <property type="match status" value="1"/>
</dbReference>
<feature type="domain" description="Glycoside hydrolase family 5" evidence="18">
    <location>
        <begin position="92"/>
        <end position="380"/>
    </location>
</feature>
<evidence type="ECO:0000256" key="7">
    <source>
        <dbReference type="ARBA" id="ARBA00023277"/>
    </source>
</evidence>
<dbReference type="GO" id="GO:0009986">
    <property type="term" value="C:cell surface"/>
    <property type="evidence" value="ECO:0007669"/>
    <property type="project" value="TreeGrafter"/>
</dbReference>
<evidence type="ECO:0000256" key="1">
    <source>
        <dbReference type="ARBA" id="ARBA00004613"/>
    </source>
</evidence>